<dbReference type="AlphaFoldDB" id="A0A8C4RCM8"/>
<dbReference type="PANTHER" id="PTHR21257:SF52">
    <property type="entry name" value="DELTA(14)-STEROL REDUCTASE TM7SF2"/>
    <property type="match status" value="1"/>
</dbReference>
<dbReference type="PANTHER" id="PTHR21257">
    <property type="entry name" value="DELTA(14)-STEROL REDUCTASE"/>
    <property type="match status" value="1"/>
</dbReference>
<dbReference type="GO" id="GO:0006695">
    <property type="term" value="P:cholesterol biosynthetic process"/>
    <property type="evidence" value="ECO:0007669"/>
    <property type="project" value="UniProtKB-UniRule"/>
</dbReference>
<evidence type="ECO:0000256" key="6">
    <source>
        <dbReference type="RuleBase" id="RU369120"/>
    </source>
</evidence>
<comment type="catalytic activity">
    <reaction evidence="6">
        <text>4,4-dimethyl-5alpha-cholesta-8,24-dien-3beta-ol + NADP(+) = 4,4-dimethyl-5alpha-cholesta-8,14,24-trien-3beta-ol + NADPH + H(+)</text>
        <dbReference type="Rhea" id="RHEA:18561"/>
        <dbReference type="ChEBI" id="CHEBI:15378"/>
        <dbReference type="ChEBI" id="CHEBI:17813"/>
        <dbReference type="ChEBI" id="CHEBI:18364"/>
        <dbReference type="ChEBI" id="CHEBI:57783"/>
        <dbReference type="ChEBI" id="CHEBI:58349"/>
        <dbReference type="EC" id="1.3.1.70"/>
    </reaction>
</comment>
<comment type="similarity">
    <text evidence="2 6">Belongs to the ERG4/ERG24 family.</text>
</comment>
<comment type="subcellular location">
    <subcellularLocation>
        <location evidence="6">Endoplasmic reticulum membrane</location>
        <topology evidence="6">Multi-pass membrane protein</topology>
    </subcellularLocation>
    <subcellularLocation>
        <location evidence="1">Membrane</location>
        <topology evidence="1">Multi-pass membrane protein</topology>
    </subcellularLocation>
    <subcellularLocation>
        <location evidence="6">Microsome membrane</location>
        <topology evidence="6">Multi-pass membrane protein</topology>
    </subcellularLocation>
</comment>
<keyword evidence="6" id="KW-0560">Oxidoreductase</keyword>
<feature type="transmembrane region" description="Helical" evidence="6">
    <location>
        <begin position="6"/>
        <end position="25"/>
    </location>
</feature>
<keyword evidence="6" id="KW-0152">Cholesterol biosynthesis</keyword>
<dbReference type="InterPro" id="IPR001171">
    <property type="entry name" value="ERG24_DHCR-like"/>
</dbReference>
<keyword evidence="4 6" id="KW-1133">Transmembrane helix</keyword>
<dbReference type="GO" id="GO:0005637">
    <property type="term" value="C:nuclear inner membrane"/>
    <property type="evidence" value="ECO:0007669"/>
    <property type="project" value="TreeGrafter"/>
</dbReference>
<keyword evidence="6" id="KW-0153">Cholesterol metabolism</keyword>
<dbReference type="GeneTree" id="ENSGT00390000000417"/>
<comment type="function">
    <text evidence="6">Catalyzes the reduction of the C14-unsaturated bond of lanosterol, as part of the metabolic pathway leading to cholesterol biosynthesis.</text>
</comment>
<accession>A0A8C4RCM8</accession>
<name>A0A8C4RCM8_ERPCA</name>
<keyword evidence="6" id="KW-0443">Lipid metabolism</keyword>
<protein>
    <recommendedName>
        <fullName evidence="6">Delta(14)-sterol reductase TM7SF2</fullName>
        <shortName evidence="6">Delta-14-SR</shortName>
        <ecNumber evidence="6">1.3.1.70</ecNumber>
    </recommendedName>
    <alternativeName>
        <fullName evidence="6">3-beta-hydroxysterol Delta (14)-reductase</fullName>
    </alternativeName>
    <alternativeName>
        <fullName evidence="6">C-14 sterol reductase</fullName>
    </alternativeName>
    <alternativeName>
        <fullName evidence="6">Sterol C14-reductase</fullName>
    </alternativeName>
    <alternativeName>
        <fullName evidence="6">Transmembrane 7 superfamily member 2</fullName>
    </alternativeName>
</protein>
<reference evidence="7" key="2">
    <citation type="submission" date="2025-08" db="UniProtKB">
        <authorList>
            <consortium name="Ensembl"/>
        </authorList>
    </citation>
    <scope>IDENTIFICATION</scope>
</reference>
<keyword evidence="6" id="KW-0444">Lipid biosynthesis</keyword>
<evidence type="ECO:0000256" key="2">
    <source>
        <dbReference type="ARBA" id="ARBA00005402"/>
    </source>
</evidence>
<organism evidence="7 8">
    <name type="scientific">Erpetoichthys calabaricus</name>
    <name type="common">Rope fish</name>
    <name type="synonym">Calamoichthys calabaricus</name>
    <dbReference type="NCBI Taxonomy" id="27687"/>
    <lineage>
        <taxon>Eukaryota</taxon>
        <taxon>Metazoa</taxon>
        <taxon>Chordata</taxon>
        <taxon>Craniata</taxon>
        <taxon>Vertebrata</taxon>
        <taxon>Euteleostomi</taxon>
        <taxon>Actinopterygii</taxon>
        <taxon>Polypteriformes</taxon>
        <taxon>Polypteridae</taxon>
        <taxon>Erpetoichthys</taxon>
    </lineage>
</organism>
<dbReference type="Gene3D" id="1.20.120.1630">
    <property type="match status" value="1"/>
</dbReference>
<reference evidence="7" key="1">
    <citation type="submission" date="2021-06" db="EMBL/GenBank/DDBJ databases">
        <authorList>
            <consortium name="Wellcome Sanger Institute Data Sharing"/>
        </authorList>
    </citation>
    <scope>NUCLEOTIDE SEQUENCE [LARGE SCALE GENOMIC DNA]</scope>
</reference>
<keyword evidence="3 6" id="KW-0812">Transmembrane</keyword>
<evidence type="ECO:0000313" key="7">
    <source>
        <dbReference type="Ensembl" id="ENSECRP00000000058.1"/>
    </source>
</evidence>
<keyword evidence="5 6" id="KW-0472">Membrane</keyword>
<keyword evidence="6" id="KW-0753">Steroid metabolism</keyword>
<dbReference type="EC" id="1.3.1.70" evidence="6"/>
<evidence type="ECO:0000313" key="8">
    <source>
        <dbReference type="Proteomes" id="UP000694620"/>
    </source>
</evidence>
<dbReference type="GO" id="GO:0005789">
    <property type="term" value="C:endoplasmic reticulum membrane"/>
    <property type="evidence" value="ECO:0007669"/>
    <property type="project" value="UniProtKB-SubCell"/>
</dbReference>
<comment type="pathway">
    <text evidence="6">Steroid biosynthesis; cholesterol biosynthesis.</text>
</comment>
<keyword evidence="8" id="KW-1185">Reference proteome</keyword>
<feature type="transmembrane region" description="Helical" evidence="6">
    <location>
        <begin position="71"/>
        <end position="90"/>
    </location>
</feature>
<dbReference type="Pfam" id="PF01222">
    <property type="entry name" value="ERG4_ERG24"/>
    <property type="match status" value="1"/>
</dbReference>
<keyword evidence="6" id="KW-0756">Sterol biosynthesis</keyword>
<comment type="caution">
    <text evidence="6">Lacks conserved residue(s) required for the propagation of feature annotation.</text>
</comment>
<evidence type="ECO:0000256" key="3">
    <source>
        <dbReference type="ARBA" id="ARBA00022692"/>
    </source>
</evidence>
<sequence>MLQEGLLLAAGHLSQYIYIYIYIFFFQVSSTKSKYNINKLWIFFTGNFLQDFFQGREIDPRIGKIDIKQFCMVRIGFIGWGLVNVSFLMTDIKRNGTPSLSLLLVVTFQLLYVLDTCIDEESILFTKEYTEDGIGFIMTLGEFMWIPFFSTLQAYYLLHRPFQLCYWAVPPILLLYLAGFAIYYLSGEQKDGYRLNPKDPAYSHLETIETGTGKNLLVSGWFGWLRHPNYLGDIMMHLAWSLPCGFSSWIPYCSFVSCLNILRKRAEETEKECAEKYGLAWKEYCRRVKYKLLPYVY</sequence>
<keyword evidence="6" id="KW-0256">Endoplasmic reticulum</keyword>
<feature type="transmembrane region" description="Helical" evidence="6">
    <location>
        <begin position="164"/>
        <end position="185"/>
    </location>
</feature>
<reference evidence="7" key="3">
    <citation type="submission" date="2025-09" db="UniProtKB">
        <authorList>
            <consortium name="Ensembl"/>
        </authorList>
    </citation>
    <scope>IDENTIFICATION</scope>
</reference>
<dbReference type="FunFam" id="1.20.120.1630:FF:000013">
    <property type="entry name" value="Lamin-B receptor-like Protein"/>
    <property type="match status" value="1"/>
</dbReference>
<proteinExistence type="inferred from homology"/>
<evidence type="ECO:0000256" key="4">
    <source>
        <dbReference type="ARBA" id="ARBA00022989"/>
    </source>
</evidence>
<dbReference type="Ensembl" id="ENSECRT00000000061.1">
    <property type="protein sequence ID" value="ENSECRP00000000058.1"/>
    <property type="gene ID" value="ENSECRG00000000043.1"/>
</dbReference>
<evidence type="ECO:0000256" key="5">
    <source>
        <dbReference type="ARBA" id="ARBA00023136"/>
    </source>
</evidence>
<dbReference type="Proteomes" id="UP000694620">
    <property type="component" value="Chromosome 1"/>
</dbReference>
<feature type="transmembrane region" description="Helical" evidence="6">
    <location>
        <begin position="134"/>
        <end position="158"/>
    </location>
</feature>
<keyword evidence="6" id="KW-0752">Steroid biosynthesis</keyword>
<evidence type="ECO:0000256" key="1">
    <source>
        <dbReference type="ARBA" id="ARBA00004141"/>
    </source>
</evidence>
<dbReference type="GO" id="GO:0050613">
    <property type="term" value="F:Delta14-sterol reductase activity"/>
    <property type="evidence" value="ECO:0007669"/>
    <property type="project" value="UniProtKB-UniRule"/>
</dbReference>
<keyword evidence="6" id="KW-1207">Sterol metabolism</keyword>